<dbReference type="PROSITE" id="PS51257">
    <property type="entry name" value="PROKAR_LIPOPROTEIN"/>
    <property type="match status" value="1"/>
</dbReference>
<dbReference type="OrthoDB" id="1001391at2"/>
<evidence type="ECO:0000313" key="3">
    <source>
        <dbReference type="Proteomes" id="UP000435036"/>
    </source>
</evidence>
<sequence>MKQIYRFLFIAIIALILTSCKKDEKIAIDNLIGKWTVANDDPRMAVDGSITYRFNSDMTCVKNIYDALSNKETSIHRTYVLSHDKTLVTLYDENKIYTEQYRIIKLNTKEMKWENASPNDGNEDKRLVRSSDQ</sequence>
<evidence type="ECO:0000313" key="2">
    <source>
        <dbReference type="EMBL" id="MVZ63125.1"/>
    </source>
</evidence>
<reference evidence="2 3" key="1">
    <citation type="submission" date="2019-12" db="EMBL/GenBank/DDBJ databases">
        <authorList>
            <person name="Dong K."/>
        </authorList>
    </citation>
    <scope>NUCLEOTIDE SEQUENCE [LARGE SCALE GENOMIC DNA]</scope>
    <source>
        <strain evidence="2 3">JCM 31225</strain>
    </source>
</reference>
<evidence type="ECO:0008006" key="4">
    <source>
        <dbReference type="Google" id="ProtNLM"/>
    </source>
</evidence>
<feature type="region of interest" description="Disordered" evidence="1">
    <location>
        <begin position="114"/>
        <end position="133"/>
    </location>
</feature>
<dbReference type="RefSeq" id="WP_160369852.1">
    <property type="nucleotide sequence ID" value="NZ_WSQA01000011.1"/>
</dbReference>
<dbReference type="Gene3D" id="2.40.128.370">
    <property type="match status" value="1"/>
</dbReference>
<evidence type="ECO:0000256" key="1">
    <source>
        <dbReference type="SAM" id="MobiDB-lite"/>
    </source>
</evidence>
<comment type="caution">
    <text evidence="2">The sequence shown here is derived from an EMBL/GenBank/DDBJ whole genome shotgun (WGS) entry which is preliminary data.</text>
</comment>
<protein>
    <recommendedName>
        <fullName evidence="4">Lipocalin-like domain-containing protein</fullName>
    </recommendedName>
</protein>
<keyword evidence="3" id="KW-1185">Reference proteome</keyword>
<organism evidence="2 3">
    <name type="scientific">Sphingobacterium humi</name>
    <dbReference type="NCBI Taxonomy" id="1796905"/>
    <lineage>
        <taxon>Bacteria</taxon>
        <taxon>Pseudomonadati</taxon>
        <taxon>Bacteroidota</taxon>
        <taxon>Sphingobacteriia</taxon>
        <taxon>Sphingobacteriales</taxon>
        <taxon>Sphingobacteriaceae</taxon>
        <taxon>Sphingobacterium</taxon>
    </lineage>
</organism>
<dbReference type="AlphaFoldDB" id="A0A6N8L054"/>
<dbReference type="Proteomes" id="UP000435036">
    <property type="component" value="Unassembled WGS sequence"/>
</dbReference>
<gene>
    <name evidence="2" type="ORF">GQF63_13900</name>
</gene>
<accession>A0A6N8L054</accession>
<dbReference type="EMBL" id="WSQA01000011">
    <property type="protein sequence ID" value="MVZ63125.1"/>
    <property type="molecule type" value="Genomic_DNA"/>
</dbReference>
<feature type="compositionally biased region" description="Basic and acidic residues" evidence="1">
    <location>
        <begin position="122"/>
        <end position="133"/>
    </location>
</feature>
<name>A0A6N8L054_9SPHI</name>
<proteinExistence type="predicted"/>